<proteinExistence type="predicted"/>
<evidence type="ECO:0000313" key="4">
    <source>
        <dbReference type="Proteomes" id="UP000181951"/>
    </source>
</evidence>
<sequence length="875" mass="91059">MPGPDFDPRGRVNHALLVGVDGYTYADDLPGVRHNLDDLSEALRAGGLFGPEDVTRAAPVGSSDFLTALDRAAKKARGLLLVYFAGHGRLSHDGSELFLTFGSSRRLPGDEPHYSESVSWNEVLRSKLRGYAVNGTVDRIVVVLDCCFAGNALESFKPGALEAGRDRISVLTAVQVNRRIPAGRGTTATPYTAHLVRLLRHGVGAEDGLVRLAPLATALQEAMHGSWTDDGDPWEPRHHLAEGGRDVILGVAGGREEARRRLVARAATAVRSAGRRVVTAIRDAARSRPLTALAAVLAVLLAAGGYGVHRWTEGSPACAPPVQLRLLADPDVEPTVGRAVDAFLDSGDNHDGHGCRRAGISIESPQATDAVTGLRRAAQWQSPPATGTFQPQRDIGPQPDVWIPGSSVSYERARGGGGGGGGGAATLDSLGPLAYSPLVLAVLRTFAVPAANATGVPLASLVTQLQASNKQAVVLRADPEYTDAAQLATVGLYGIGGAADVTDAGVRALEQQTALLSPAPRSSSELMCALASGPAGLEDRAAVVVPEQVMAQFNDAKAPLHEPECLTGRLGQRAPEYPSDVGMLDLPFVHVTWRGGDRDAAARNAAVEALHGWLTGADGQKVFTDAGYRALSDHAGDAAAPPAGSWLTGPGRALGQLPHPADAAPAASVERALTEFHSARGPGQVLYLLDSSTSMGDTVNKVWSGPGRAKDLVAQTLDAFGPDDQYGVWTVSGTSPPDHALVPFGSYASPTGPRQRLAAARTGGEAHPGDAVLDALGELKRDQRTGRPQLIVMLTDDEDDTWITPDQLKRIGSAATAQHVPVYWVSLTSAGCTSSSRHLGPEVAGATGGRCLDPGGNQIAGLREAVTGVGTGGAQ</sequence>
<evidence type="ECO:0000313" key="3">
    <source>
        <dbReference type="EMBL" id="SEN75142.1"/>
    </source>
</evidence>
<dbReference type="STRING" id="310780.SAMN05216267_1009143"/>
<dbReference type="InterPro" id="IPR036465">
    <property type="entry name" value="vWFA_dom_sf"/>
</dbReference>
<dbReference type="Pfam" id="PF00656">
    <property type="entry name" value="Peptidase_C14"/>
    <property type="match status" value="1"/>
</dbReference>
<dbReference type="GO" id="GO:0006508">
    <property type="term" value="P:proteolysis"/>
    <property type="evidence" value="ECO:0007669"/>
    <property type="project" value="InterPro"/>
</dbReference>
<dbReference type="Gene3D" id="3.40.50.1460">
    <property type="match status" value="1"/>
</dbReference>
<name>A0A1H8J331_9ACTN</name>
<dbReference type="Pfam" id="PF00092">
    <property type="entry name" value="VWA"/>
    <property type="match status" value="1"/>
</dbReference>
<feature type="compositionally biased region" description="Polar residues" evidence="1">
    <location>
        <begin position="379"/>
        <end position="391"/>
    </location>
</feature>
<gene>
    <name evidence="3" type="ORF">SAMN05216267_1009143</name>
</gene>
<keyword evidence="4" id="KW-1185">Reference proteome</keyword>
<dbReference type="InterPro" id="IPR011600">
    <property type="entry name" value="Pept_C14_caspase"/>
</dbReference>
<protein>
    <submittedName>
        <fullName evidence="3">Mg-chelatase subunit ChlD</fullName>
    </submittedName>
</protein>
<evidence type="ECO:0000259" key="2">
    <source>
        <dbReference type="PROSITE" id="PS50234"/>
    </source>
</evidence>
<dbReference type="InterPro" id="IPR002035">
    <property type="entry name" value="VWF_A"/>
</dbReference>
<dbReference type="GO" id="GO:0004197">
    <property type="term" value="F:cysteine-type endopeptidase activity"/>
    <property type="evidence" value="ECO:0007669"/>
    <property type="project" value="InterPro"/>
</dbReference>
<organism evidence="3 4">
    <name type="scientific">Actinacidiphila rubida</name>
    <dbReference type="NCBI Taxonomy" id="310780"/>
    <lineage>
        <taxon>Bacteria</taxon>
        <taxon>Bacillati</taxon>
        <taxon>Actinomycetota</taxon>
        <taxon>Actinomycetes</taxon>
        <taxon>Kitasatosporales</taxon>
        <taxon>Streptomycetaceae</taxon>
        <taxon>Actinacidiphila</taxon>
    </lineage>
</organism>
<dbReference type="AlphaFoldDB" id="A0A1H8J331"/>
<evidence type="ECO:0000256" key="1">
    <source>
        <dbReference type="SAM" id="MobiDB-lite"/>
    </source>
</evidence>
<reference evidence="3 4" key="1">
    <citation type="submission" date="2016-10" db="EMBL/GenBank/DDBJ databases">
        <authorList>
            <person name="de Groot N.N."/>
        </authorList>
    </citation>
    <scope>NUCLEOTIDE SEQUENCE [LARGE SCALE GENOMIC DNA]</scope>
    <source>
        <strain evidence="3 4">CGMCC 4.2026</strain>
    </source>
</reference>
<feature type="region of interest" description="Disordered" evidence="1">
    <location>
        <begin position="377"/>
        <end position="398"/>
    </location>
</feature>
<dbReference type="CDD" id="cd00198">
    <property type="entry name" value="vWFA"/>
    <property type="match status" value="1"/>
</dbReference>
<accession>A0A1H8J331</accession>
<feature type="domain" description="VWFA" evidence="2">
    <location>
        <begin position="684"/>
        <end position="827"/>
    </location>
</feature>
<dbReference type="EMBL" id="FODD01000009">
    <property type="protein sequence ID" value="SEN75142.1"/>
    <property type="molecule type" value="Genomic_DNA"/>
</dbReference>
<dbReference type="OrthoDB" id="3542505at2"/>
<dbReference type="SMART" id="SM00327">
    <property type="entry name" value="VWA"/>
    <property type="match status" value="1"/>
</dbReference>
<dbReference type="SUPFAM" id="SSF53300">
    <property type="entry name" value="vWA-like"/>
    <property type="match status" value="1"/>
</dbReference>
<dbReference type="Gene3D" id="3.40.50.410">
    <property type="entry name" value="von Willebrand factor, type A domain"/>
    <property type="match status" value="1"/>
</dbReference>
<dbReference type="RefSeq" id="WP_075016742.1">
    <property type="nucleotide sequence ID" value="NZ_FODD01000009.1"/>
</dbReference>
<dbReference type="PROSITE" id="PS50234">
    <property type="entry name" value="VWFA"/>
    <property type="match status" value="1"/>
</dbReference>
<dbReference type="Proteomes" id="UP000181951">
    <property type="component" value="Unassembled WGS sequence"/>
</dbReference>